<dbReference type="Proteomes" id="UP000284842">
    <property type="component" value="Unassembled WGS sequence"/>
</dbReference>
<dbReference type="Pfam" id="PF01926">
    <property type="entry name" value="MMR_HSR1"/>
    <property type="match status" value="1"/>
</dbReference>
<keyword evidence="3" id="KW-1185">Reference proteome</keyword>
<comment type="caution">
    <text evidence="2">The sequence shown here is derived from an EMBL/GenBank/DDBJ whole genome shotgun (WGS) entry which is preliminary data.</text>
</comment>
<evidence type="ECO:0000313" key="3">
    <source>
        <dbReference type="Proteomes" id="UP000284842"/>
    </source>
</evidence>
<dbReference type="AlphaFoldDB" id="A0A409YW23"/>
<name>A0A409YW23_9AGAR</name>
<evidence type="ECO:0000259" key="1">
    <source>
        <dbReference type="Pfam" id="PF01926"/>
    </source>
</evidence>
<sequence length="453" mass="50389">MHLTVVKTGEACIERWSSRIVHDSITFLLLGTTGSGKSSFIEALAGDDHQLGLSGATLESVTRDVQAFKVTNVHAEWSDGVVWPIYVVDTPGFSDNKISELEVVNKVEEWRQRPGTRGGGQRVMKIVNSLGGDPTRLTVVTTMWDTISKAGAFQRAENHFTHLRDIIWVDKIKKGARIVKFENTKDSALDVLGALNGDLYDFGGSFGLHYTRPLAALVYAELMERTRNALREKDEIVDDLIQAIAGENHELRSMLMTSLEDTDIRLFEYMNQLIAFDALADGFDVKPRYMMYRFLLGSVLAYQRIGQAIEACMPSTPSNAVCGDNLQADHLNANTNLRRAYDKLLDFGPAPSGFDTFIPSVIQFETDSLRDHSNDVRFNDNSTRDTGAILEGVAQRAVVHTTQVLPGQVFFDHTGDVGVVSAVFPGVSHGRFGGFRRVMSFIRQVVQRALRRR</sequence>
<dbReference type="Gene3D" id="3.40.50.300">
    <property type="entry name" value="P-loop containing nucleotide triphosphate hydrolases"/>
    <property type="match status" value="1"/>
</dbReference>
<protein>
    <recommendedName>
        <fullName evidence="1">G domain-containing protein</fullName>
    </recommendedName>
</protein>
<organism evidence="2 3">
    <name type="scientific">Panaeolus cyanescens</name>
    <dbReference type="NCBI Taxonomy" id="181874"/>
    <lineage>
        <taxon>Eukaryota</taxon>
        <taxon>Fungi</taxon>
        <taxon>Dikarya</taxon>
        <taxon>Basidiomycota</taxon>
        <taxon>Agaricomycotina</taxon>
        <taxon>Agaricomycetes</taxon>
        <taxon>Agaricomycetidae</taxon>
        <taxon>Agaricales</taxon>
        <taxon>Agaricineae</taxon>
        <taxon>Galeropsidaceae</taxon>
        <taxon>Panaeolus</taxon>
    </lineage>
</organism>
<feature type="domain" description="G" evidence="1">
    <location>
        <begin position="28"/>
        <end position="105"/>
    </location>
</feature>
<dbReference type="InParanoid" id="A0A409YW23"/>
<gene>
    <name evidence="2" type="ORF">CVT24_010167</name>
</gene>
<dbReference type="InterPro" id="IPR006073">
    <property type="entry name" value="GTP-bd"/>
</dbReference>
<reference evidence="2 3" key="1">
    <citation type="journal article" date="2018" name="Evol. Lett.">
        <title>Horizontal gene cluster transfer increased hallucinogenic mushroom diversity.</title>
        <authorList>
            <person name="Reynolds H.T."/>
            <person name="Vijayakumar V."/>
            <person name="Gluck-Thaler E."/>
            <person name="Korotkin H.B."/>
            <person name="Matheny P.B."/>
            <person name="Slot J.C."/>
        </authorList>
    </citation>
    <scope>NUCLEOTIDE SEQUENCE [LARGE SCALE GENOMIC DNA]</scope>
    <source>
        <strain evidence="2 3">2629</strain>
    </source>
</reference>
<dbReference type="InterPro" id="IPR027417">
    <property type="entry name" value="P-loop_NTPase"/>
</dbReference>
<dbReference type="GO" id="GO:0005525">
    <property type="term" value="F:GTP binding"/>
    <property type="evidence" value="ECO:0007669"/>
    <property type="project" value="InterPro"/>
</dbReference>
<dbReference type="OrthoDB" id="3106680at2759"/>
<evidence type="ECO:0000313" key="2">
    <source>
        <dbReference type="EMBL" id="PPR07224.1"/>
    </source>
</evidence>
<dbReference type="SUPFAM" id="SSF52540">
    <property type="entry name" value="P-loop containing nucleoside triphosphate hydrolases"/>
    <property type="match status" value="1"/>
</dbReference>
<proteinExistence type="predicted"/>
<dbReference type="EMBL" id="NHTK01000492">
    <property type="protein sequence ID" value="PPR07224.1"/>
    <property type="molecule type" value="Genomic_DNA"/>
</dbReference>
<accession>A0A409YW23</accession>